<feature type="region of interest" description="Disordered" evidence="1">
    <location>
        <begin position="46"/>
        <end position="83"/>
    </location>
</feature>
<reference evidence="2" key="1">
    <citation type="submission" date="2023-06" db="EMBL/GenBank/DDBJ databases">
        <title>Genome sequence of Methanosarcinaceae archaeon Ag5.</title>
        <authorList>
            <person name="Protasov E."/>
            <person name="Platt K."/>
            <person name="Poehlein A."/>
            <person name="Daniel R."/>
            <person name="Brune A."/>
        </authorList>
    </citation>
    <scope>NUCLEOTIDE SEQUENCE</scope>
    <source>
        <strain evidence="2">Ag5</strain>
    </source>
</reference>
<accession>A0AAE4MIX4</accession>
<gene>
    <name evidence="2" type="ORF">MsAg5_06350</name>
</gene>
<dbReference type="EMBL" id="JAWDKD010000013">
    <property type="protein sequence ID" value="MDV0446779.1"/>
    <property type="molecule type" value="Genomic_DNA"/>
</dbReference>
<evidence type="ECO:0000313" key="2">
    <source>
        <dbReference type="EMBL" id="MDV0446779.1"/>
    </source>
</evidence>
<evidence type="ECO:0008006" key="4">
    <source>
        <dbReference type="Google" id="ProtNLM"/>
    </source>
</evidence>
<organism evidence="2 3">
    <name type="scientific">Methanolapillus africanus</name>
    <dbReference type="NCBI Taxonomy" id="3028297"/>
    <lineage>
        <taxon>Archaea</taxon>
        <taxon>Methanobacteriati</taxon>
        <taxon>Methanobacteriota</taxon>
        <taxon>Stenosarchaea group</taxon>
        <taxon>Methanomicrobia</taxon>
        <taxon>Methanosarcinales</taxon>
        <taxon>Methanosarcinaceae</taxon>
        <taxon>Methanolapillus</taxon>
    </lineage>
</organism>
<sequence>MDSQTKKYVKIGIIILIVILLALLLTTCLNTQKGVQDCKCSVSNPGNNSSAGFEADPNKGGSPSSPSPMNVTPGGNGTPVNPSGPQALSFSAELYDYQYDTVSNTGTLRLMVTANKTITAADITEVEYSKINGGSDDGTLTPVVVEYLPAANSFLVSVTGAPLDTPNSGNVYAYSITNGNASTISQTANYPFESGTGADDSGNEFVIDHIVQFDALRYYTGSFGSGKYFKINAGLELPDDWNVPASSDPTDAAYYERAYTDENGWQPIGDATAGFGGKLDGGNAELSKFYINRTAADDQGLFGITAASSEIKNMNLNLTGRTIEGKDNVGSLVGRNYGKVTDSQMNGGTIAGNQYVGGLIGSNGDVSLGVQGGAISNSHAGALGTPIIVSGNKDVGGLIGDNDGPVSNTYVFATVNEGPSAGSNISGFIGYNHGNGTLTSVNATVTVNAAKSHNVGGLVGNNNGAINVGTGTPISVSGTITGNQFVGGLLGQNLAPITGTAGSLVSTDVSVTGNNSTGGFIGKNMAAVSYAQSNGTVTAGSAASSKELGGFIGNNTGELSYVSAVCNVAAPDSSYVGGLLGNNTISGAKSGKVFDSNAGTAANPISVTGKEYVGGLIGENNVTAKPSVSTTTVNAAVVGSGTGKYVGGFVGNNNGSISLSNSMVNASVSAPNSNGVGGFIGQNNIAGSIQVLDNLEYSNPVKGYDETGGFIGNNTGTITMGSNSITMKSNVDGNNIVGGYIGWNNRSVSNVSVGGTTDSVYVNGTDNTGGLIGRNNGTISSSSVGASNGQVLVSGNVNIGGMVGYNRGAISTSNIGTATTPISVFGYTDVGGMVGNNGASINNSSVYSTVNEGGTGANRQCFGGLIGNKTASDDIVLNNVSVVSTVTAENSNDVGGVIGKNMGNIKIDSPLTFSSETKGKTNVGGFIGNNYGTGKKIDATATNNITVKGNVTGVNSVGGLIGLNQQLVSNMFVGLSTSPVTVTGNSNVGGLIGSNSGTVLSSNVTVIVNEKDVSAAYGSGFGSFVGYNNANGNITFDAGNMLISSTINAASSTKVGGAVGSNHASAKITINSVSLETPVSGKNDVGGFVGYNAGIIDIQGPLSFSESVTGSNSVGGFIGNNTGTIAYKDSSSIVTMESAAKVSGVEFVGGYMGNNTNAGSEIYYVQAFNDVEGLKRVGGLIGYNNGKMSNVMFGGNVNETGSGTYFGGLAGWNQGQIDNSFSTGNINAGTSREIGGLIGIMNGTSPSLQNCYSSGNVVGNYSVGGLVGSASNSAITNSVALNSGISGNDRVYRIAGFNSGVLTDNYALDSLTGTSDPAGLDGANVTQTDAQTQAFYTTAPMDWDFATPIWEITSGSYPVLAWM</sequence>
<evidence type="ECO:0000256" key="1">
    <source>
        <dbReference type="SAM" id="MobiDB-lite"/>
    </source>
</evidence>
<keyword evidence="3" id="KW-1185">Reference proteome</keyword>
<evidence type="ECO:0000313" key="3">
    <source>
        <dbReference type="Proteomes" id="UP001271789"/>
    </source>
</evidence>
<name>A0AAE4MIX4_9EURY</name>
<dbReference type="Gene3D" id="2.160.20.110">
    <property type="match status" value="5"/>
</dbReference>
<comment type="caution">
    <text evidence="2">The sequence shown here is derived from an EMBL/GenBank/DDBJ whole genome shotgun (WGS) entry which is preliminary data.</text>
</comment>
<dbReference type="Proteomes" id="UP001271789">
    <property type="component" value="Unassembled WGS sequence"/>
</dbReference>
<protein>
    <recommendedName>
        <fullName evidence="4">GLUG domain-containing protein</fullName>
    </recommendedName>
</protein>
<proteinExistence type="predicted"/>
<dbReference type="RefSeq" id="WP_338099191.1">
    <property type="nucleotide sequence ID" value="NZ_JAWDKD010000013.1"/>
</dbReference>